<protein>
    <submittedName>
        <fullName evidence="3">M23 family metallopeptidase</fullName>
    </submittedName>
</protein>
<evidence type="ECO:0000313" key="4">
    <source>
        <dbReference type="Proteomes" id="UP000717364"/>
    </source>
</evidence>
<dbReference type="InterPro" id="IPR011055">
    <property type="entry name" value="Dup_hybrid_motif"/>
</dbReference>
<dbReference type="InterPro" id="IPR016047">
    <property type="entry name" value="M23ase_b-sheet_dom"/>
</dbReference>
<sequence>MRSKLLKILIAIAIIITFNLPNPKPASAQTTNTWDAMTWPLCGRIKEELGNAWDDGSTGTTCDYSQRIDTDGKTDFPIHHGFGYRNFNTTSRAVSFHRGIDLATPDNNGDNPVFAVADGYVKSITQKSSRDRKITLLHPANGATHCSNTNPCRISIYNHVSNVQIAATDQNGQPTQVTKGQHIAWTGTSQAGDFDHLHFEIRDPYVRASAAGRNTSGRFSYAKDARNPMFYLPYAKLTGADPLAVEIAETPNLDDSDVWVNLTADAGYNFNLKSVTLKAYDGTVGSTERTYTDQSSTQGTYVAAYEVNNNEFVVDDWSMQHTSFPTSSSRWNTEKDENPYFIGTNPTGPDFFLEQNAGTTFTNGHRYADFDHKLITATPHPSSSSDSSWYQLNIGFTGIEPASPGNQRCYEAEVVTHHPEDGDQVKTVERCFM</sequence>
<dbReference type="InterPro" id="IPR050570">
    <property type="entry name" value="Cell_wall_metabolism_enzyme"/>
</dbReference>
<feature type="domain" description="M23ase beta-sheet core" evidence="2">
    <location>
        <begin position="96"/>
        <end position="203"/>
    </location>
</feature>
<dbReference type="EMBL" id="JADOES010000016">
    <property type="protein sequence ID" value="MBT9315782.1"/>
    <property type="molecule type" value="Genomic_DNA"/>
</dbReference>
<dbReference type="Proteomes" id="UP000717364">
    <property type="component" value="Unassembled WGS sequence"/>
</dbReference>
<dbReference type="RefSeq" id="WP_215608851.1">
    <property type="nucleotide sequence ID" value="NZ_JADOES010000016.1"/>
</dbReference>
<name>A0A947DEX0_9CYAN</name>
<organism evidence="3 4">
    <name type="scientific">Leptothoe spongobia TAU-MAC 1115</name>
    <dbReference type="NCBI Taxonomy" id="1967444"/>
    <lineage>
        <taxon>Bacteria</taxon>
        <taxon>Bacillati</taxon>
        <taxon>Cyanobacteriota</taxon>
        <taxon>Cyanophyceae</taxon>
        <taxon>Nodosilineales</taxon>
        <taxon>Cymatolegaceae</taxon>
        <taxon>Leptothoe</taxon>
        <taxon>Leptothoe spongobia</taxon>
    </lineage>
</organism>
<keyword evidence="4" id="KW-1185">Reference proteome</keyword>
<evidence type="ECO:0000256" key="1">
    <source>
        <dbReference type="SAM" id="SignalP"/>
    </source>
</evidence>
<reference evidence="3" key="1">
    <citation type="submission" date="2020-11" db="EMBL/GenBank/DDBJ databases">
        <authorList>
            <person name="Konstantinou D."/>
            <person name="Gkelis S."/>
            <person name="Popin R."/>
            <person name="Fewer D."/>
            <person name="Sivonen K."/>
        </authorList>
    </citation>
    <scope>NUCLEOTIDE SEQUENCE</scope>
    <source>
        <strain evidence="3">TAU-MAC 1115</strain>
    </source>
</reference>
<dbReference type="AlphaFoldDB" id="A0A947DEX0"/>
<evidence type="ECO:0000259" key="2">
    <source>
        <dbReference type="Pfam" id="PF01551"/>
    </source>
</evidence>
<dbReference type="SUPFAM" id="SSF51261">
    <property type="entry name" value="Duplicated hybrid motif"/>
    <property type="match status" value="1"/>
</dbReference>
<accession>A0A947DEX0</accession>
<dbReference type="PANTHER" id="PTHR21666">
    <property type="entry name" value="PEPTIDASE-RELATED"/>
    <property type="match status" value="1"/>
</dbReference>
<gene>
    <name evidence="3" type="ORF">IXB50_10125</name>
</gene>
<proteinExistence type="predicted"/>
<comment type="caution">
    <text evidence="3">The sequence shown here is derived from an EMBL/GenBank/DDBJ whole genome shotgun (WGS) entry which is preliminary data.</text>
</comment>
<reference evidence="3" key="2">
    <citation type="journal article" date="2021" name="Mar. Drugs">
        <title>Genome Reduction and Secondary Metabolism of the Marine Sponge-Associated Cyanobacterium Leptothoe.</title>
        <authorList>
            <person name="Konstantinou D."/>
            <person name="Popin R.V."/>
            <person name="Fewer D.P."/>
            <person name="Sivonen K."/>
            <person name="Gkelis S."/>
        </authorList>
    </citation>
    <scope>NUCLEOTIDE SEQUENCE</scope>
    <source>
        <strain evidence="3">TAU-MAC 1115</strain>
    </source>
</reference>
<dbReference type="Gene3D" id="2.70.70.10">
    <property type="entry name" value="Glucose Permease (Domain IIA)"/>
    <property type="match status" value="1"/>
</dbReference>
<feature type="signal peptide" evidence="1">
    <location>
        <begin position="1"/>
        <end position="28"/>
    </location>
</feature>
<dbReference type="PANTHER" id="PTHR21666:SF270">
    <property type="entry name" value="MUREIN HYDROLASE ACTIVATOR ENVC"/>
    <property type="match status" value="1"/>
</dbReference>
<keyword evidence="1" id="KW-0732">Signal</keyword>
<dbReference type="Pfam" id="PF01551">
    <property type="entry name" value="Peptidase_M23"/>
    <property type="match status" value="1"/>
</dbReference>
<feature type="chain" id="PRO_5038073842" evidence="1">
    <location>
        <begin position="29"/>
        <end position="433"/>
    </location>
</feature>
<dbReference type="GO" id="GO:0004222">
    <property type="term" value="F:metalloendopeptidase activity"/>
    <property type="evidence" value="ECO:0007669"/>
    <property type="project" value="TreeGrafter"/>
</dbReference>
<dbReference type="CDD" id="cd12797">
    <property type="entry name" value="M23_peptidase"/>
    <property type="match status" value="1"/>
</dbReference>
<evidence type="ECO:0000313" key="3">
    <source>
        <dbReference type="EMBL" id="MBT9315782.1"/>
    </source>
</evidence>